<keyword evidence="1" id="KW-0732">Signal</keyword>
<feature type="signal peptide" evidence="1">
    <location>
        <begin position="1"/>
        <end position="17"/>
    </location>
</feature>
<comment type="caution">
    <text evidence="2">The sequence shown here is derived from an EMBL/GenBank/DDBJ whole genome shotgun (WGS) entry which is preliminary data.</text>
</comment>
<evidence type="ECO:0000313" key="2">
    <source>
        <dbReference type="EMBL" id="KAH9517722.1"/>
    </source>
</evidence>
<dbReference type="AlphaFoldDB" id="A0A922L932"/>
<keyword evidence="3" id="KW-1185">Reference proteome</keyword>
<protein>
    <submittedName>
        <fullName evidence="2">Uncharacterized protein</fullName>
    </submittedName>
</protein>
<reference evidence="2" key="2">
    <citation type="journal article" date="2022" name="Res Sq">
        <title>Comparative Genomics Reveals Insights into the Divergent Evolution of Astigmatic Mites and Household Pest Adaptations.</title>
        <authorList>
            <person name="Xiong Q."/>
            <person name="Wan A.T.-Y."/>
            <person name="Liu X.-Y."/>
            <person name="Fung C.S.-H."/>
            <person name="Xiao X."/>
            <person name="Malainual N."/>
            <person name="Hou J."/>
            <person name="Wang L."/>
            <person name="Wang M."/>
            <person name="Yang K."/>
            <person name="Cui Y."/>
            <person name="Leung E."/>
            <person name="Nong W."/>
            <person name="Shin S.-K."/>
            <person name="Au S."/>
            <person name="Jeong K.Y."/>
            <person name="Chew F.T."/>
            <person name="Hui J."/>
            <person name="Leung T.F."/>
            <person name="Tungtrongchitr A."/>
            <person name="Zhong N."/>
            <person name="Liu Z."/>
            <person name="Tsui S."/>
        </authorList>
    </citation>
    <scope>NUCLEOTIDE SEQUENCE</scope>
    <source>
        <strain evidence="2">Derf</strain>
        <tissue evidence="2">Whole organism</tissue>
    </source>
</reference>
<dbReference type="Proteomes" id="UP000790347">
    <property type="component" value="Unassembled WGS sequence"/>
</dbReference>
<feature type="chain" id="PRO_5038094360" evidence="1">
    <location>
        <begin position="18"/>
        <end position="65"/>
    </location>
</feature>
<proteinExistence type="predicted"/>
<dbReference type="EMBL" id="ASGP02000003">
    <property type="protein sequence ID" value="KAH9517722.1"/>
    <property type="molecule type" value="Genomic_DNA"/>
</dbReference>
<reference evidence="2" key="1">
    <citation type="submission" date="2013-05" db="EMBL/GenBank/DDBJ databases">
        <authorList>
            <person name="Yim A.K.Y."/>
            <person name="Chan T.F."/>
            <person name="Ji K.M."/>
            <person name="Liu X.Y."/>
            <person name="Zhou J.W."/>
            <person name="Li R.Q."/>
            <person name="Yang K.Y."/>
            <person name="Li J."/>
            <person name="Li M."/>
            <person name="Law P.T.W."/>
            <person name="Wu Y.L."/>
            <person name="Cai Z.L."/>
            <person name="Qin H."/>
            <person name="Bao Y."/>
            <person name="Leung R.K.K."/>
            <person name="Ng P.K.S."/>
            <person name="Zou J."/>
            <person name="Zhong X.J."/>
            <person name="Ran P.X."/>
            <person name="Zhong N.S."/>
            <person name="Liu Z.G."/>
            <person name="Tsui S.K.W."/>
        </authorList>
    </citation>
    <scope>NUCLEOTIDE SEQUENCE</scope>
    <source>
        <strain evidence="2">Derf</strain>
        <tissue evidence="2">Whole organism</tissue>
    </source>
</reference>
<accession>A0A922L932</accession>
<sequence length="65" mass="7745">MFKLYVTLMIHLHLTKGEQSFFWCTKNTVTSNVDDDDDDNRKTEKKNDNSKQFQEEIIIDLDSME</sequence>
<evidence type="ECO:0000256" key="1">
    <source>
        <dbReference type="SAM" id="SignalP"/>
    </source>
</evidence>
<gene>
    <name evidence="2" type="ORF">DERF_008364</name>
</gene>
<evidence type="ECO:0000313" key="3">
    <source>
        <dbReference type="Proteomes" id="UP000790347"/>
    </source>
</evidence>
<name>A0A922L932_DERFA</name>
<organism evidence="2 3">
    <name type="scientific">Dermatophagoides farinae</name>
    <name type="common">American house dust mite</name>
    <dbReference type="NCBI Taxonomy" id="6954"/>
    <lineage>
        <taxon>Eukaryota</taxon>
        <taxon>Metazoa</taxon>
        <taxon>Ecdysozoa</taxon>
        <taxon>Arthropoda</taxon>
        <taxon>Chelicerata</taxon>
        <taxon>Arachnida</taxon>
        <taxon>Acari</taxon>
        <taxon>Acariformes</taxon>
        <taxon>Sarcoptiformes</taxon>
        <taxon>Astigmata</taxon>
        <taxon>Psoroptidia</taxon>
        <taxon>Analgoidea</taxon>
        <taxon>Pyroglyphidae</taxon>
        <taxon>Dermatophagoidinae</taxon>
        <taxon>Dermatophagoides</taxon>
    </lineage>
</organism>